<feature type="compositionally biased region" description="Basic and acidic residues" evidence="1">
    <location>
        <begin position="95"/>
        <end position="119"/>
    </location>
</feature>
<keyword evidence="3" id="KW-1185">Reference proteome</keyword>
<dbReference type="AlphaFoldDB" id="A0A8H6ZTA3"/>
<feature type="compositionally biased region" description="Basic and acidic residues" evidence="1">
    <location>
        <begin position="548"/>
        <end position="564"/>
    </location>
</feature>
<evidence type="ECO:0000313" key="3">
    <source>
        <dbReference type="Proteomes" id="UP000623687"/>
    </source>
</evidence>
<dbReference type="GeneID" id="59376017"/>
<organism evidence="2 3">
    <name type="scientific">Pleurotus ostreatus</name>
    <name type="common">Oyster mushroom</name>
    <name type="synonym">White-rot fungus</name>
    <dbReference type="NCBI Taxonomy" id="5322"/>
    <lineage>
        <taxon>Eukaryota</taxon>
        <taxon>Fungi</taxon>
        <taxon>Dikarya</taxon>
        <taxon>Basidiomycota</taxon>
        <taxon>Agaricomycotina</taxon>
        <taxon>Agaricomycetes</taxon>
        <taxon>Agaricomycetidae</taxon>
        <taxon>Agaricales</taxon>
        <taxon>Pleurotineae</taxon>
        <taxon>Pleurotaceae</taxon>
        <taxon>Pleurotus</taxon>
    </lineage>
</organism>
<feature type="compositionally biased region" description="Basic residues" evidence="1">
    <location>
        <begin position="384"/>
        <end position="394"/>
    </location>
</feature>
<dbReference type="OrthoDB" id="2507488at2759"/>
<accession>A0A8H6ZTA3</accession>
<sequence length="564" mass="61869">MYRSSSPVFDASELSALRRVKPLPKRRRTSTSSDDPASETSSNDIIPPLMEHLESLKAKIAIGASVDELRPHAESLTAYLPMGAAGVEERLLRQLEERDARAKEESLSEDEHGDGDYVDHLQQPGNTKKRKVPAHVIGSPRGPDRASAQAGGDDEAGEGSIGEDGNGERGAGGDGPSTFAVPLSMLARRRGRLSAATVAGLKHKELLKSRKRQLAAVLGALSVGDTLALDQALSTTYPLNSPMYDDPKGTSKPPRIRLSQRKGPRLGRAARHAMKFRHPDSVPLPTCQFTFNCPSATAERLAATKEEVAMLRKRFEAELAKQALKAAKMAATERRKASPNSKSARSKNSERAQRRPRTLNAPPPPSQQANDKGSDHDSLGSGGKSRKSKKKKRSALANASNPHHLRNYVPSRLPNAAPQVAHNNFLSPPPLRFLAADVPPRRRNKENASVPSTQIANAADEWICALCEYKLFYGDEHEYRTAIKNRKKVLKRRRRARERAAAAASGKIKAKAPEKTTLLEEEYAEFDPSMPEEFSNSLNPRSPSWKGDPNRQAERVERQDPVRV</sequence>
<gene>
    <name evidence="2" type="ORF">PC9H_006199</name>
</gene>
<feature type="compositionally biased region" description="Polar residues" evidence="1">
    <location>
        <begin position="30"/>
        <end position="44"/>
    </location>
</feature>
<evidence type="ECO:0000313" key="2">
    <source>
        <dbReference type="EMBL" id="KAF7430491.1"/>
    </source>
</evidence>
<protein>
    <submittedName>
        <fullName evidence="2">Uncharacterized protein</fullName>
    </submittedName>
</protein>
<evidence type="ECO:0000256" key="1">
    <source>
        <dbReference type="SAM" id="MobiDB-lite"/>
    </source>
</evidence>
<name>A0A8H6ZTA3_PLEOS</name>
<dbReference type="EMBL" id="JACETU010000004">
    <property type="protein sequence ID" value="KAF7430491.1"/>
    <property type="molecule type" value="Genomic_DNA"/>
</dbReference>
<feature type="region of interest" description="Disordered" evidence="1">
    <location>
        <begin position="524"/>
        <end position="564"/>
    </location>
</feature>
<feature type="region of interest" description="Disordered" evidence="1">
    <location>
        <begin position="95"/>
        <end position="179"/>
    </location>
</feature>
<proteinExistence type="predicted"/>
<feature type="compositionally biased region" description="Basic residues" evidence="1">
    <location>
        <begin position="254"/>
        <end position="265"/>
    </location>
</feature>
<dbReference type="RefSeq" id="XP_036631769.1">
    <property type="nucleotide sequence ID" value="XM_036775750.1"/>
</dbReference>
<feature type="compositionally biased region" description="Gly residues" evidence="1">
    <location>
        <begin position="159"/>
        <end position="175"/>
    </location>
</feature>
<dbReference type="Proteomes" id="UP000623687">
    <property type="component" value="Unassembled WGS sequence"/>
</dbReference>
<feature type="region of interest" description="Disordered" evidence="1">
    <location>
        <begin position="327"/>
        <end position="410"/>
    </location>
</feature>
<feature type="region of interest" description="Disordered" evidence="1">
    <location>
        <begin position="240"/>
        <end position="265"/>
    </location>
</feature>
<feature type="compositionally biased region" description="Basic residues" evidence="1">
    <location>
        <begin position="20"/>
        <end position="29"/>
    </location>
</feature>
<comment type="caution">
    <text evidence="2">The sequence shown here is derived from an EMBL/GenBank/DDBJ whole genome shotgun (WGS) entry which is preliminary data.</text>
</comment>
<dbReference type="VEuPathDB" id="FungiDB:PC9H_006199"/>
<feature type="region of interest" description="Disordered" evidence="1">
    <location>
        <begin position="20"/>
        <end position="47"/>
    </location>
</feature>
<reference evidence="2" key="1">
    <citation type="submission" date="2019-07" db="EMBL/GenBank/DDBJ databases">
        <authorList>
            <person name="Palmer J.M."/>
        </authorList>
    </citation>
    <scope>NUCLEOTIDE SEQUENCE</scope>
    <source>
        <strain evidence="2">PC9</strain>
    </source>
</reference>